<accession>A0ABN2UUI2</accession>
<dbReference type="Proteomes" id="UP001501461">
    <property type="component" value="Unassembled WGS sequence"/>
</dbReference>
<dbReference type="EMBL" id="BAAAMN010000050">
    <property type="protein sequence ID" value="GAA2043820.1"/>
    <property type="molecule type" value="Genomic_DNA"/>
</dbReference>
<comment type="caution">
    <text evidence="1">The sequence shown here is derived from an EMBL/GenBank/DDBJ whole genome shotgun (WGS) entry which is preliminary data.</text>
</comment>
<evidence type="ECO:0000313" key="2">
    <source>
        <dbReference type="Proteomes" id="UP001501461"/>
    </source>
</evidence>
<name>A0ABN2UUI2_9MICC</name>
<proteinExistence type="predicted"/>
<sequence length="156" mass="17143">MNASAKTVGLMVDPGLAEDIARHVAEHLAGRPSHQTDEQWRVETIGEQLPLDSEGMINLADHAPTILDEYAWDYVFYLTDLPIIRDGQPVLCRTVAQSRGALIVLPALGAIRLRAQVLELVVTLLSTLSGITDGIDTAAVGRDIKRKKYGHPRVRR</sequence>
<keyword evidence="2" id="KW-1185">Reference proteome</keyword>
<dbReference type="RefSeq" id="WP_343959398.1">
    <property type="nucleotide sequence ID" value="NZ_BAAAMN010000050.1"/>
</dbReference>
<gene>
    <name evidence="1" type="ORF">GCM10009720_25890</name>
</gene>
<reference evidence="2" key="1">
    <citation type="journal article" date="2019" name="Int. J. Syst. Evol. Microbiol.">
        <title>The Global Catalogue of Microorganisms (GCM) 10K type strain sequencing project: providing services to taxonomists for standard genome sequencing and annotation.</title>
        <authorList>
            <consortium name="The Broad Institute Genomics Platform"/>
            <consortium name="The Broad Institute Genome Sequencing Center for Infectious Disease"/>
            <person name="Wu L."/>
            <person name="Ma J."/>
        </authorList>
    </citation>
    <scope>NUCLEOTIDE SEQUENCE [LARGE SCALE GENOMIC DNA]</scope>
    <source>
        <strain evidence="2">JCM 13595</strain>
    </source>
</reference>
<protein>
    <submittedName>
        <fullName evidence="1">Uncharacterized protein</fullName>
    </submittedName>
</protein>
<organism evidence="1 2">
    <name type="scientific">Yaniella flava</name>
    <dbReference type="NCBI Taxonomy" id="287930"/>
    <lineage>
        <taxon>Bacteria</taxon>
        <taxon>Bacillati</taxon>
        <taxon>Actinomycetota</taxon>
        <taxon>Actinomycetes</taxon>
        <taxon>Micrococcales</taxon>
        <taxon>Micrococcaceae</taxon>
        <taxon>Yaniella</taxon>
    </lineage>
</organism>
<evidence type="ECO:0000313" key="1">
    <source>
        <dbReference type="EMBL" id="GAA2043820.1"/>
    </source>
</evidence>